<accession>A0A1J1HLU0</accession>
<name>A0A1J1HLU0_9DIPT</name>
<evidence type="ECO:0000313" key="2">
    <source>
        <dbReference type="Proteomes" id="UP000183832"/>
    </source>
</evidence>
<keyword evidence="2" id="KW-1185">Reference proteome</keyword>
<dbReference type="Proteomes" id="UP000183832">
    <property type="component" value="Unassembled WGS sequence"/>
</dbReference>
<organism evidence="1 2">
    <name type="scientific">Clunio marinus</name>
    <dbReference type="NCBI Taxonomy" id="568069"/>
    <lineage>
        <taxon>Eukaryota</taxon>
        <taxon>Metazoa</taxon>
        <taxon>Ecdysozoa</taxon>
        <taxon>Arthropoda</taxon>
        <taxon>Hexapoda</taxon>
        <taxon>Insecta</taxon>
        <taxon>Pterygota</taxon>
        <taxon>Neoptera</taxon>
        <taxon>Endopterygota</taxon>
        <taxon>Diptera</taxon>
        <taxon>Nematocera</taxon>
        <taxon>Chironomoidea</taxon>
        <taxon>Chironomidae</taxon>
        <taxon>Clunio</taxon>
    </lineage>
</organism>
<proteinExistence type="predicted"/>
<dbReference type="EMBL" id="CVRI01000010">
    <property type="protein sequence ID" value="CRK89023.1"/>
    <property type="molecule type" value="Genomic_DNA"/>
</dbReference>
<dbReference type="AlphaFoldDB" id="A0A1J1HLU0"/>
<evidence type="ECO:0000313" key="1">
    <source>
        <dbReference type="EMBL" id="CRK89023.1"/>
    </source>
</evidence>
<protein>
    <submittedName>
        <fullName evidence="1">CLUMA_CG002800, isoform A</fullName>
    </submittedName>
</protein>
<gene>
    <name evidence="1" type="ORF">CLUMA_CG002800</name>
</gene>
<sequence length="105" mass="12186">MTVESRAMPPKAKASFQYNNKIDKLTSFESLDFSFNEKNFELHPTFVTLTSTCSSLKPRISSWEMRSGFDNLIQLQETISFRSRFSQLLVVLLTSITVEYRYSLN</sequence>
<reference evidence="1 2" key="1">
    <citation type="submission" date="2015-04" db="EMBL/GenBank/DDBJ databases">
        <authorList>
            <person name="Syromyatnikov M.Y."/>
            <person name="Popov V.N."/>
        </authorList>
    </citation>
    <scope>NUCLEOTIDE SEQUENCE [LARGE SCALE GENOMIC DNA]</scope>
</reference>